<dbReference type="Proteomes" id="UP001221757">
    <property type="component" value="Unassembled WGS sequence"/>
</dbReference>
<gene>
    <name evidence="1" type="ORF">B0H17DRAFT_1173575</name>
</gene>
<accession>A0AAD7H2W1</accession>
<protein>
    <submittedName>
        <fullName evidence="1">Uncharacterized protein</fullName>
    </submittedName>
</protein>
<name>A0AAD7H2W1_MYCRO</name>
<reference evidence="1" key="1">
    <citation type="submission" date="2023-03" db="EMBL/GenBank/DDBJ databases">
        <title>Massive genome expansion in bonnet fungi (Mycena s.s.) driven by repeated elements and novel gene families across ecological guilds.</title>
        <authorList>
            <consortium name="Lawrence Berkeley National Laboratory"/>
            <person name="Harder C.B."/>
            <person name="Miyauchi S."/>
            <person name="Viragh M."/>
            <person name="Kuo A."/>
            <person name="Thoen E."/>
            <person name="Andreopoulos B."/>
            <person name="Lu D."/>
            <person name="Skrede I."/>
            <person name="Drula E."/>
            <person name="Henrissat B."/>
            <person name="Morin E."/>
            <person name="Kohler A."/>
            <person name="Barry K."/>
            <person name="LaButti K."/>
            <person name="Morin E."/>
            <person name="Salamov A."/>
            <person name="Lipzen A."/>
            <person name="Mereny Z."/>
            <person name="Hegedus B."/>
            <person name="Baldrian P."/>
            <person name="Stursova M."/>
            <person name="Weitz H."/>
            <person name="Taylor A."/>
            <person name="Grigoriev I.V."/>
            <person name="Nagy L.G."/>
            <person name="Martin F."/>
            <person name="Kauserud H."/>
        </authorList>
    </citation>
    <scope>NUCLEOTIDE SEQUENCE</scope>
    <source>
        <strain evidence="1">CBHHK067</strain>
    </source>
</reference>
<evidence type="ECO:0000313" key="2">
    <source>
        <dbReference type="Proteomes" id="UP001221757"/>
    </source>
</evidence>
<organism evidence="1 2">
    <name type="scientific">Mycena rosella</name>
    <name type="common">Pink bonnet</name>
    <name type="synonym">Agaricus rosellus</name>
    <dbReference type="NCBI Taxonomy" id="1033263"/>
    <lineage>
        <taxon>Eukaryota</taxon>
        <taxon>Fungi</taxon>
        <taxon>Dikarya</taxon>
        <taxon>Basidiomycota</taxon>
        <taxon>Agaricomycotina</taxon>
        <taxon>Agaricomycetes</taxon>
        <taxon>Agaricomycetidae</taxon>
        <taxon>Agaricales</taxon>
        <taxon>Marasmiineae</taxon>
        <taxon>Mycenaceae</taxon>
        <taxon>Mycena</taxon>
    </lineage>
</organism>
<dbReference type="EMBL" id="JARKIE010000001">
    <property type="protein sequence ID" value="KAJ7710605.1"/>
    <property type="molecule type" value="Genomic_DNA"/>
</dbReference>
<comment type="caution">
    <text evidence="1">The sequence shown here is derived from an EMBL/GenBank/DDBJ whole genome shotgun (WGS) entry which is preliminary data.</text>
</comment>
<sequence>MPVVPNGARVICQVLPRRATIYCTPHICEVEMKPALDQSLQLRPDVELHWTRKIDHNARQRTRLNETQEGLVGEKAAPTVLRLRGEGGRYDGRRLRADATFIRAPVTAKLRRTYGGRELREILGVSSESQYPDGTPLRGIAPESSKSEIDIDFAGGDHAGAIF</sequence>
<proteinExistence type="predicted"/>
<keyword evidence="2" id="KW-1185">Reference proteome</keyword>
<dbReference type="AlphaFoldDB" id="A0AAD7H2W1"/>
<evidence type="ECO:0000313" key="1">
    <source>
        <dbReference type="EMBL" id="KAJ7710605.1"/>
    </source>
</evidence>